<keyword evidence="1" id="KW-0472">Membrane</keyword>
<feature type="transmembrane region" description="Helical" evidence="1">
    <location>
        <begin position="101"/>
        <end position="118"/>
    </location>
</feature>
<accession>A0A927IHE1</accession>
<sequence>MQERNSPESPFQLDALGASFAFLVLRLWLGARSLLTGLEKFAGTETVQRPLLDEFGEPDISGAMVNVKEKVYGFSHYHGLPEPLYDKFAAEPLMPTWALDLYSGVLGWILLALGVLLLAGALPRLALLASGLVYVSLSVGLVLLNESGGVAWLGTHVLLVALALALVKYNRWAVAGDKL</sequence>
<proteinExistence type="predicted"/>
<name>A0A927IHE1_9BACT</name>
<keyword evidence="1" id="KW-1133">Transmembrane helix</keyword>
<dbReference type="EMBL" id="JACYFG010000051">
    <property type="protein sequence ID" value="MBD5782187.1"/>
    <property type="molecule type" value="Genomic_DNA"/>
</dbReference>
<feature type="transmembrane region" description="Helical" evidence="1">
    <location>
        <begin position="125"/>
        <end position="144"/>
    </location>
</feature>
<gene>
    <name evidence="2" type="ORF">IEN85_21995</name>
</gene>
<reference evidence="2" key="1">
    <citation type="submission" date="2020-09" db="EMBL/GenBank/DDBJ databases">
        <title>Pelagicoccus enzymogenes sp. nov. with an EPS production, isolated from marine sediment.</title>
        <authorList>
            <person name="Feng X."/>
        </authorList>
    </citation>
    <scope>NUCLEOTIDE SEQUENCE</scope>
    <source>
        <strain evidence="2">NFK12</strain>
    </source>
</reference>
<protein>
    <recommendedName>
        <fullName evidence="4">DoxX family protein</fullName>
    </recommendedName>
</protein>
<dbReference type="AlphaFoldDB" id="A0A927IHE1"/>
<comment type="caution">
    <text evidence="2">The sequence shown here is derived from an EMBL/GenBank/DDBJ whole genome shotgun (WGS) entry which is preliminary data.</text>
</comment>
<dbReference type="Proteomes" id="UP000622317">
    <property type="component" value="Unassembled WGS sequence"/>
</dbReference>
<keyword evidence="3" id="KW-1185">Reference proteome</keyword>
<dbReference type="RefSeq" id="WP_191619253.1">
    <property type="nucleotide sequence ID" value="NZ_JACYFG010000051.1"/>
</dbReference>
<feature type="transmembrane region" description="Helical" evidence="1">
    <location>
        <begin position="150"/>
        <end position="169"/>
    </location>
</feature>
<evidence type="ECO:0000256" key="1">
    <source>
        <dbReference type="SAM" id="Phobius"/>
    </source>
</evidence>
<feature type="transmembrane region" description="Helical" evidence="1">
    <location>
        <begin position="12"/>
        <end position="29"/>
    </location>
</feature>
<evidence type="ECO:0008006" key="4">
    <source>
        <dbReference type="Google" id="ProtNLM"/>
    </source>
</evidence>
<organism evidence="2 3">
    <name type="scientific">Pelagicoccus enzymogenes</name>
    <dbReference type="NCBI Taxonomy" id="2773457"/>
    <lineage>
        <taxon>Bacteria</taxon>
        <taxon>Pseudomonadati</taxon>
        <taxon>Verrucomicrobiota</taxon>
        <taxon>Opitutia</taxon>
        <taxon>Puniceicoccales</taxon>
        <taxon>Pelagicoccaceae</taxon>
        <taxon>Pelagicoccus</taxon>
    </lineage>
</organism>
<evidence type="ECO:0000313" key="2">
    <source>
        <dbReference type="EMBL" id="MBD5782187.1"/>
    </source>
</evidence>
<keyword evidence="1" id="KW-0812">Transmembrane</keyword>
<evidence type="ECO:0000313" key="3">
    <source>
        <dbReference type="Proteomes" id="UP000622317"/>
    </source>
</evidence>